<name>A0A6I1ESX2_9BURK</name>
<protein>
    <submittedName>
        <fullName evidence="2">Peptidase C69</fullName>
    </submittedName>
</protein>
<proteinExistence type="predicted"/>
<dbReference type="Proteomes" id="UP000430564">
    <property type="component" value="Unassembled WGS sequence"/>
</dbReference>
<reference evidence="2 3" key="1">
    <citation type="submission" date="2019-10" db="EMBL/GenBank/DDBJ databases">
        <title>Genome diversity of Sutterella seckii.</title>
        <authorList>
            <person name="Chaplin A.V."/>
            <person name="Sokolova S.R."/>
            <person name="Mosin K.A."/>
            <person name="Ivanova E.L."/>
            <person name="Kochetkova T.O."/>
            <person name="Goltsov A.Y."/>
            <person name="Trofimov D.Y."/>
            <person name="Efimov B.A."/>
        </authorList>
    </citation>
    <scope>NUCLEOTIDE SEQUENCE [LARGE SCALE GENOMIC DNA]</scope>
    <source>
        <strain evidence="2 3">ASD393</strain>
    </source>
</reference>
<keyword evidence="1" id="KW-0732">Signal</keyword>
<dbReference type="OrthoDB" id="9146811at2"/>
<sequence length="621" mass="68508">MERITMSMKFKAVAAAVGIALSALTFNAIGCSTVIVGKDASKTGTIIIGHNEDNGGRILNPQYWVPPQDHADGEMIKFEPAAASIPQVKHTFGFYWSQTFDPNGASFSDGFVNENGVVIVTNACTGIYEDDVMPTKDGGIGYGIRRLMAERATSARHAIDIAIDLLGKYGYFSEGRTYTVADSKEAWQIAIHQGNTWVARRVKDNEVVYIPNNFMMNHVDATDTENVIVAPGMIERAIKNGRYKPAVPGVYNDFNFRVAVAPAERRAAGYSLSRNNLAWKKLIGQDITDPEKFPYSTTQAKKMGVEEVENLLRTHEPQIGDDPGWYHHQGIGLCRPTTHESGVYVLDKNPLLITGYRTMARPCETPYVPFFPLAAPAKAAAFMSWDKATAEHFKGTPELFSFDPDWQSFRFVELANIVDYNRDAFKDNTKFVNGLEKAWMKDAAAAKTQAAALLGFSEEKARAYLHAFNAEVFDKAQYAVGEEARKLMPHEVAVLADTINPKSEKTVDVVLYSDAKLDASKIDLSRTHAGVGRSSIGTTGVVSALAKPVKHEVKDMNGDGRKDMVLTFKAKEIAQNMIPGATYDIWLYTMDGKKRVAGFDTALIEPDGYKPVKAKSETHDR</sequence>
<dbReference type="GO" id="GO:0070004">
    <property type="term" value="F:cysteine-type exopeptidase activity"/>
    <property type="evidence" value="ECO:0007669"/>
    <property type="project" value="InterPro"/>
</dbReference>
<dbReference type="AlphaFoldDB" id="A0A6I1ESX2"/>
<dbReference type="PANTHER" id="PTHR12994:SF17">
    <property type="entry name" value="LD30995P"/>
    <property type="match status" value="1"/>
</dbReference>
<dbReference type="EMBL" id="WEHX01000011">
    <property type="protein sequence ID" value="KAB7662158.1"/>
    <property type="molecule type" value="Genomic_DNA"/>
</dbReference>
<dbReference type="GO" id="GO:0016805">
    <property type="term" value="F:dipeptidase activity"/>
    <property type="evidence" value="ECO:0007669"/>
    <property type="project" value="InterPro"/>
</dbReference>
<organism evidence="2 3">
    <name type="scientific">Sutterella seckii</name>
    <dbReference type="NCBI Taxonomy" id="1944635"/>
    <lineage>
        <taxon>Bacteria</taxon>
        <taxon>Pseudomonadati</taxon>
        <taxon>Pseudomonadota</taxon>
        <taxon>Betaproteobacteria</taxon>
        <taxon>Burkholderiales</taxon>
        <taxon>Sutterellaceae</taxon>
        <taxon>Sutterella</taxon>
    </lineage>
</organism>
<feature type="signal peptide" evidence="1">
    <location>
        <begin position="1"/>
        <end position="28"/>
    </location>
</feature>
<dbReference type="RefSeq" id="WP_152157798.1">
    <property type="nucleotide sequence ID" value="NZ_WEHX01000011.1"/>
</dbReference>
<dbReference type="PANTHER" id="PTHR12994">
    <property type="entry name" value="SECERNIN"/>
    <property type="match status" value="1"/>
</dbReference>
<dbReference type="Gene3D" id="3.60.60.10">
    <property type="entry name" value="Penicillin V Acylase, Chain A"/>
    <property type="match status" value="1"/>
</dbReference>
<evidence type="ECO:0000256" key="1">
    <source>
        <dbReference type="SAM" id="SignalP"/>
    </source>
</evidence>
<accession>A0A6I1ESX2</accession>
<dbReference type="InterPro" id="IPR005322">
    <property type="entry name" value="Peptidase_C69"/>
</dbReference>
<evidence type="ECO:0000313" key="3">
    <source>
        <dbReference type="Proteomes" id="UP000430564"/>
    </source>
</evidence>
<dbReference type="Pfam" id="PF03577">
    <property type="entry name" value="Peptidase_C69"/>
    <property type="match status" value="1"/>
</dbReference>
<gene>
    <name evidence="2" type="ORF">GBM95_03405</name>
</gene>
<comment type="caution">
    <text evidence="2">The sequence shown here is derived from an EMBL/GenBank/DDBJ whole genome shotgun (WGS) entry which is preliminary data.</text>
</comment>
<feature type="chain" id="PRO_5026144117" evidence="1">
    <location>
        <begin position="29"/>
        <end position="621"/>
    </location>
</feature>
<dbReference type="GO" id="GO:0006508">
    <property type="term" value="P:proteolysis"/>
    <property type="evidence" value="ECO:0007669"/>
    <property type="project" value="InterPro"/>
</dbReference>
<evidence type="ECO:0000313" key="2">
    <source>
        <dbReference type="EMBL" id="KAB7662158.1"/>
    </source>
</evidence>